<evidence type="ECO:0000256" key="6">
    <source>
        <dbReference type="RuleBase" id="RU362030"/>
    </source>
</evidence>
<evidence type="ECO:0000256" key="1">
    <source>
        <dbReference type="ARBA" id="ARBA00003907"/>
    </source>
</evidence>
<evidence type="ECO:0000313" key="8">
    <source>
        <dbReference type="Proteomes" id="UP001180531"/>
    </source>
</evidence>
<dbReference type="Gene3D" id="3.40.50.150">
    <property type="entry name" value="Vaccinia Virus protein VP39"/>
    <property type="match status" value="1"/>
</dbReference>
<gene>
    <name evidence="7" type="ORF">RM609_01700</name>
</gene>
<dbReference type="PANTHER" id="PTHR43619">
    <property type="entry name" value="S-ADENOSYL-L-METHIONINE-DEPENDENT METHYLTRANSFERASE YKTD-RELATED"/>
    <property type="match status" value="1"/>
</dbReference>
<dbReference type="NCBIfam" id="TIGR00027">
    <property type="entry name" value="mthyl_TIGR00027"/>
    <property type="match status" value="1"/>
</dbReference>
<comment type="function">
    <text evidence="1 6">Exhibits S-adenosyl-L-methionine-dependent methyltransferase activity.</text>
</comment>
<dbReference type="PANTHER" id="PTHR43619:SF2">
    <property type="entry name" value="S-ADENOSYL-L-METHIONINE-DEPENDENT METHYLTRANSFERASES SUPERFAMILY PROTEIN"/>
    <property type="match status" value="1"/>
</dbReference>
<keyword evidence="4" id="KW-0808">Transferase</keyword>
<dbReference type="InterPro" id="IPR011610">
    <property type="entry name" value="SAM_mthyl_Trfase_ML2640-like"/>
</dbReference>
<dbReference type="SUPFAM" id="SSF53335">
    <property type="entry name" value="S-adenosyl-L-methionine-dependent methyltransferases"/>
    <property type="match status" value="1"/>
</dbReference>
<evidence type="ECO:0000256" key="3">
    <source>
        <dbReference type="ARBA" id="ARBA00022603"/>
    </source>
</evidence>
<name>A0ABU2SFR1_9ACTN</name>
<evidence type="ECO:0000256" key="5">
    <source>
        <dbReference type="ARBA" id="ARBA00022691"/>
    </source>
</evidence>
<evidence type="ECO:0000256" key="2">
    <source>
        <dbReference type="ARBA" id="ARBA00008138"/>
    </source>
</evidence>
<dbReference type="Pfam" id="PF04072">
    <property type="entry name" value="LCM"/>
    <property type="match status" value="1"/>
</dbReference>
<dbReference type="EC" id="2.1.1.-" evidence="6"/>
<reference evidence="7" key="1">
    <citation type="submission" date="2024-05" db="EMBL/GenBank/DDBJ databases">
        <title>30 novel species of actinomycetes from the DSMZ collection.</title>
        <authorList>
            <person name="Nouioui I."/>
        </authorList>
    </citation>
    <scope>NUCLEOTIDE SEQUENCE</scope>
    <source>
        <strain evidence="7">DSM 40473</strain>
    </source>
</reference>
<evidence type="ECO:0000313" key="7">
    <source>
        <dbReference type="EMBL" id="MDT0447819.1"/>
    </source>
</evidence>
<dbReference type="InterPro" id="IPR029063">
    <property type="entry name" value="SAM-dependent_MTases_sf"/>
</dbReference>
<dbReference type="GO" id="GO:0008168">
    <property type="term" value="F:methyltransferase activity"/>
    <property type="evidence" value="ECO:0007669"/>
    <property type="project" value="UniProtKB-KW"/>
</dbReference>
<dbReference type="InterPro" id="IPR007213">
    <property type="entry name" value="Ppm1/Ppm2/Tcmp"/>
</dbReference>
<dbReference type="GO" id="GO:0032259">
    <property type="term" value="P:methylation"/>
    <property type="evidence" value="ECO:0007669"/>
    <property type="project" value="UniProtKB-KW"/>
</dbReference>
<keyword evidence="8" id="KW-1185">Reference proteome</keyword>
<comment type="similarity">
    <text evidence="2 6">Belongs to the UPF0677 family.</text>
</comment>
<dbReference type="Proteomes" id="UP001180531">
    <property type="component" value="Unassembled WGS sequence"/>
</dbReference>
<protein>
    <recommendedName>
        <fullName evidence="6">S-adenosyl-L-methionine-dependent methyltransferase</fullName>
        <ecNumber evidence="6">2.1.1.-</ecNumber>
    </recommendedName>
</protein>
<accession>A0ABU2SFR1</accession>
<keyword evidence="5 6" id="KW-0949">S-adenosyl-L-methionine</keyword>
<evidence type="ECO:0000256" key="4">
    <source>
        <dbReference type="ARBA" id="ARBA00022679"/>
    </source>
</evidence>
<dbReference type="RefSeq" id="WP_311607257.1">
    <property type="nucleotide sequence ID" value="NZ_JAVRFI010000001.1"/>
</dbReference>
<keyword evidence="3 6" id="KW-0489">Methyltransferase</keyword>
<dbReference type="EMBL" id="JAVRFI010000001">
    <property type="protein sequence ID" value="MDT0447819.1"/>
    <property type="molecule type" value="Genomic_DNA"/>
</dbReference>
<comment type="caution">
    <text evidence="7">The sequence shown here is derived from an EMBL/GenBank/DDBJ whole genome shotgun (WGS) entry which is preliminary data.</text>
</comment>
<organism evidence="7 8">
    <name type="scientific">Streptomyces hesseae</name>
    <dbReference type="NCBI Taxonomy" id="3075519"/>
    <lineage>
        <taxon>Bacteria</taxon>
        <taxon>Bacillati</taxon>
        <taxon>Actinomycetota</taxon>
        <taxon>Actinomycetes</taxon>
        <taxon>Kitasatosporales</taxon>
        <taxon>Streptomycetaceae</taxon>
        <taxon>Streptomyces</taxon>
    </lineage>
</organism>
<proteinExistence type="inferred from homology"/>
<sequence>MRAAHSRARHQNDPRRILTDPLAPKILRLDSGDLPPLPDDPTDLYGIRFLAARSRFAEDVLAAAVATGTRQLVVLGAGLDTFAYRNPHAGLRVFEVDHPATQVWKRQQLAAAGVGIPSSVTFAPVDFERDSLAGAMASAGLDRDRPVFFFWLGVTPYLTRDAVLATLRFMAGHSGPVQVVFDYYGEAPSTLSPRLRAVREAAAKLVAELGEPWLTCFTPEDIADELRAMGLDRVDDLVGRELIARYIDGPVPDADPVGGRVILAGRTTTP</sequence>